<keyword evidence="1" id="KW-1133">Transmembrane helix</keyword>
<feature type="transmembrane region" description="Helical" evidence="1">
    <location>
        <begin position="137"/>
        <end position="158"/>
    </location>
</feature>
<gene>
    <name evidence="2" type="ORF">GWK47_018683</name>
</gene>
<name>A0A8J4XUY5_CHIOP</name>
<accession>A0A8J4XUY5</accession>
<keyword evidence="1" id="KW-0812">Transmembrane</keyword>
<comment type="caution">
    <text evidence="2">The sequence shown here is derived from an EMBL/GenBank/DDBJ whole genome shotgun (WGS) entry which is preliminary data.</text>
</comment>
<keyword evidence="3" id="KW-1185">Reference proteome</keyword>
<dbReference type="AlphaFoldDB" id="A0A8J4XUY5"/>
<evidence type="ECO:0000313" key="2">
    <source>
        <dbReference type="EMBL" id="KAG0712346.1"/>
    </source>
</evidence>
<evidence type="ECO:0000313" key="3">
    <source>
        <dbReference type="Proteomes" id="UP000770661"/>
    </source>
</evidence>
<organism evidence="2 3">
    <name type="scientific">Chionoecetes opilio</name>
    <name type="common">Atlantic snow crab</name>
    <name type="synonym">Cancer opilio</name>
    <dbReference type="NCBI Taxonomy" id="41210"/>
    <lineage>
        <taxon>Eukaryota</taxon>
        <taxon>Metazoa</taxon>
        <taxon>Ecdysozoa</taxon>
        <taxon>Arthropoda</taxon>
        <taxon>Crustacea</taxon>
        <taxon>Multicrustacea</taxon>
        <taxon>Malacostraca</taxon>
        <taxon>Eumalacostraca</taxon>
        <taxon>Eucarida</taxon>
        <taxon>Decapoda</taxon>
        <taxon>Pleocyemata</taxon>
        <taxon>Brachyura</taxon>
        <taxon>Eubrachyura</taxon>
        <taxon>Majoidea</taxon>
        <taxon>Majidae</taxon>
        <taxon>Chionoecetes</taxon>
    </lineage>
</organism>
<sequence>MWEPDALCCFSRRTGCLVLGSLHVIRATMLLILGVASFVLTETIFLNFVCQTHTMTTEENCLAIFRSAVDIVLGIMILDALASIVFSSLMIHGVRTNKHCLTAPFLIKNTVILVLQIIFNSLGLLSALTFNLLNKKAFAFFAVYFCGTSIFMTTYFLFTVRAYYYEVKHGSTDDHHRLVENSEPDVVNRLKLDGDEEKSEVKIKGGGLVEF</sequence>
<feature type="transmembrane region" description="Helical" evidence="1">
    <location>
        <begin position="111"/>
        <end position="130"/>
    </location>
</feature>
<reference evidence="2" key="1">
    <citation type="submission" date="2020-07" db="EMBL/GenBank/DDBJ databases">
        <title>The High-quality genome of the commercially important snow crab, Chionoecetes opilio.</title>
        <authorList>
            <person name="Jeong J.-H."/>
            <person name="Ryu S."/>
        </authorList>
    </citation>
    <scope>NUCLEOTIDE SEQUENCE</scope>
    <source>
        <strain evidence="2">MADBK_172401_WGS</strain>
        <tissue evidence="2">Digestive gland</tissue>
    </source>
</reference>
<dbReference type="EMBL" id="JACEEZ010022532">
    <property type="protein sequence ID" value="KAG0712346.1"/>
    <property type="molecule type" value="Genomic_DNA"/>
</dbReference>
<dbReference type="Proteomes" id="UP000770661">
    <property type="component" value="Unassembled WGS sequence"/>
</dbReference>
<keyword evidence="1" id="KW-0472">Membrane</keyword>
<dbReference type="OrthoDB" id="6341081at2759"/>
<protein>
    <submittedName>
        <fullName evidence="2">Uncharacterized protein</fullName>
    </submittedName>
</protein>
<proteinExistence type="predicted"/>
<feature type="transmembrane region" description="Helical" evidence="1">
    <location>
        <begin position="71"/>
        <end position="91"/>
    </location>
</feature>
<evidence type="ECO:0000256" key="1">
    <source>
        <dbReference type="SAM" id="Phobius"/>
    </source>
</evidence>
<feature type="transmembrane region" description="Helical" evidence="1">
    <location>
        <begin position="27"/>
        <end position="50"/>
    </location>
</feature>